<dbReference type="STRING" id="411483.FAEPRAA2165_00631"/>
<keyword evidence="2" id="KW-1185">Reference proteome</keyword>
<proteinExistence type="predicted"/>
<comment type="caution">
    <text evidence="1">The sequence shown here is derived from an EMBL/GenBank/DDBJ whole genome shotgun (WGS) entry which is preliminary data.</text>
</comment>
<evidence type="ECO:0000313" key="2">
    <source>
        <dbReference type="Proteomes" id="UP000004619"/>
    </source>
</evidence>
<dbReference type="HOGENOM" id="CLU_3080055_0_0_9"/>
<gene>
    <name evidence="1" type="ORF">FAEPRAA2165_00631</name>
</gene>
<dbReference type="AlphaFoldDB" id="C7H2Y4"/>
<dbReference type="Proteomes" id="UP000004619">
    <property type="component" value="Unassembled WGS sequence"/>
</dbReference>
<evidence type="ECO:0000313" key="1">
    <source>
        <dbReference type="EMBL" id="EEU97717.1"/>
    </source>
</evidence>
<organism evidence="1 2">
    <name type="scientific">Faecalibacterium duncaniae (strain DSM 17677 / JCM 31915 / A2-165)</name>
    <name type="common">Faecalibacterium prausnitzii</name>
    <dbReference type="NCBI Taxonomy" id="411483"/>
    <lineage>
        <taxon>Bacteria</taxon>
        <taxon>Bacillati</taxon>
        <taxon>Bacillota</taxon>
        <taxon>Clostridia</taxon>
        <taxon>Eubacteriales</taxon>
        <taxon>Oscillospiraceae</taxon>
        <taxon>Faecalibacterium</taxon>
    </lineage>
</organism>
<accession>C7H2Y4</accession>
<dbReference type="EMBL" id="ACOP02000009">
    <property type="protein sequence ID" value="EEU97717.1"/>
    <property type="molecule type" value="Genomic_DNA"/>
</dbReference>
<reference evidence="1" key="1">
    <citation type="submission" date="2009-08" db="EMBL/GenBank/DDBJ databases">
        <authorList>
            <person name="Weinstock G."/>
            <person name="Sodergren E."/>
            <person name="Clifton S."/>
            <person name="Fulton L."/>
            <person name="Fulton B."/>
            <person name="Courtney L."/>
            <person name="Fronick C."/>
            <person name="Harrison M."/>
            <person name="Strong C."/>
            <person name="Farmer C."/>
            <person name="Delahaunty K."/>
            <person name="Markovic C."/>
            <person name="Hall O."/>
            <person name="Minx P."/>
            <person name="Tomlinson C."/>
            <person name="Mitreva M."/>
            <person name="Nelson J."/>
            <person name="Hou S."/>
            <person name="Wollam A."/>
            <person name="Pepin K.H."/>
            <person name="Johnson M."/>
            <person name="Bhonagiri V."/>
            <person name="Nash W.E."/>
            <person name="Warren W."/>
            <person name="Chinwalla A."/>
            <person name="Mardis E.R."/>
            <person name="Wilson R.K."/>
        </authorList>
    </citation>
    <scope>NUCLEOTIDE SEQUENCE [LARGE SCALE GENOMIC DNA]</scope>
    <source>
        <strain evidence="1">A2-165</strain>
    </source>
</reference>
<sequence>MFPASFQNSDKILHLPPFSARSCCPGKRPAACREFVARSALRIQFYCNKTGP</sequence>
<protein>
    <submittedName>
        <fullName evidence="1">Uncharacterized protein</fullName>
    </submittedName>
</protein>
<name>C7H2Y4_FAED2</name>